<dbReference type="AlphaFoldDB" id="A0A0F9F0C9"/>
<accession>A0A0F9F0C9</accession>
<evidence type="ECO:0000313" key="1">
    <source>
        <dbReference type="EMBL" id="KKL79828.1"/>
    </source>
</evidence>
<comment type="caution">
    <text evidence="1">The sequence shown here is derived from an EMBL/GenBank/DDBJ whole genome shotgun (WGS) entry which is preliminary data.</text>
</comment>
<proteinExistence type="predicted"/>
<name>A0A0F9F0C9_9ZZZZ</name>
<dbReference type="InterPro" id="IPR023214">
    <property type="entry name" value="HAD_sf"/>
</dbReference>
<dbReference type="SUPFAM" id="SSF56784">
    <property type="entry name" value="HAD-like"/>
    <property type="match status" value="1"/>
</dbReference>
<protein>
    <submittedName>
        <fullName evidence="1">Uncharacterized protein</fullName>
    </submittedName>
</protein>
<dbReference type="Gene3D" id="3.40.50.1000">
    <property type="entry name" value="HAD superfamily/HAD-like"/>
    <property type="match status" value="1"/>
</dbReference>
<reference evidence="1" key="1">
    <citation type="journal article" date="2015" name="Nature">
        <title>Complex archaea that bridge the gap between prokaryotes and eukaryotes.</title>
        <authorList>
            <person name="Spang A."/>
            <person name="Saw J.H."/>
            <person name="Jorgensen S.L."/>
            <person name="Zaremba-Niedzwiedzka K."/>
            <person name="Martijn J."/>
            <person name="Lind A.E."/>
            <person name="van Eijk R."/>
            <person name="Schleper C."/>
            <person name="Guy L."/>
            <person name="Ettema T.J."/>
        </authorList>
    </citation>
    <scope>NUCLEOTIDE SEQUENCE</scope>
</reference>
<gene>
    <name evidence="1" type="ORF">LCGC14_2010920</name>
</gene>
<sequence>MRLNLKKQGKHKWTKEGWIGTDLDGTLAEYHGWDDGKIGKAIPKMLERVKKWIADGQEVRIVTARVSAGTSKDIKAIADWLEENDIGGLDITNEKDHEMTNFGMTGVFKSFLIPVKE</sequence>
<dbReference type="EMBL" id="LAZR01023052">
    <property type="protein sequence ID" value="KKL79828.1"/>
    <property type="molecule type" value="Genomic_DNA"/>
</dbReference>
<organism evidence="1">
    <name type="scientific">marine sediment metagenome</name>
    <dbReference type="NCBI Taxonomy" id="412755"/>
    <lineage>
        <taxon>unclassified sequences</taxon>
        <taxon>metagenomes</taxon>
        <taxon>ecological metagenomes</taxon>
    </lineage>
</organism>
<dbReference type="InterPro" id="IPR036412">
    <property type="entry name" value="HAD-like_sf"/>
</dbReference>